<dbReference type="Proteomes" id="UP000287651">
    <property type="component" value="Unassembled WGS sequence"/>
</dbReference>
<gene>
    <name evidence="2" type="ORF">B296_00000383</name>
</gene>
<protein>
    <submittedName>
        <fullName evidence="2">Uncharacterized protein</fullName>
    </submittedName>
</protein>
<dbReference type="AlphaFoldDB" id="A0A427B942"/>
<feature type="region of interest" description="Disordered" evidence="1">
    <location>
        <begin position="105"/>
        <end position="126"/>
    </location>
</feature>
<proteinExistence type="predicted"/>
<dbReference type="EMBL" id="AMZH03000195">
    <property type="protein sequence ID" value="RRT84997.1"/>
    <property type="molecule type" value="Genomic_DNA"/>
</dbReference>
<evidence type="ECO:0000313" key="2">
    <source>
        <dbReference type="EMBL" id="RRT84997.1"/>
    </source>
</evidence>
<feature type="compositionally biased region" description="Pro residues" evidence="1">
    <location>
        <begin position="112"/>
        <end position="126"/>
    </location>
</feature>
<name>A0A427B942_ENSVE</name>
<comment type="caution">
    <text evidence="2">The sequence shown here is derived from an EMBL/GenBank/DDBJ whole genome shotgun (WGS) entry which is preliminary data.</text>
</comment>
<organism evidence="2 3">
    <name type="scientific">Ensete ventricosum</name>
    <name type="common">Abyssinian banana</name>
    <name type="synonym">Musa ensete</name>
    <dbReference type="NCBI Taxonomy" id="4639"/>
    <lineage>
        <taxon>Eukaryota</taxon>
        <taxon>Viridiplantae</taxon>
        <taxon>Streptophyta</taxon>
        <taxon>Embryophyta</taxon>
        <taxon>Tracheophyta</taxon>
        <taxon>Spermatophyta</taxon>
        <taxon>Magnoliopsida</taxon>
        <taxon>Liliopsida</taxon>
        <taxon>Zingiberales</taxon>
        <taxon>Musaceae</taxon>
        <taxon>Ensete</taxon>
    </lineage>
</organism>
<reference evidence="2 3" key="1">
    <citation type="journal article" date="2014" name="Agronomy (Basel)">
        <title>A Draft Genome Sequence for Ensete ventricosum, the Drought-Tolerant Tree Against Hunger.</title>
        <authorList>
            <person name="Harrison J."/>
            <person name="Moore K.A."/>
            <person name="Paszkiewicz K."/>
            <person name="Jones T."/>
            <person name="Grant M."/>
            <person name="Ambacheew D."/>
            <person name="Muzemil S."/>
            <person name="Studholme D.J."/>
        </authorList>
    </citation>
    <scope>NUCLEOTIDE SEQUENCE [LARGE SCALE GENOMIC DNA]</scope>
</reference>
<evidence type="ECO:0000313" key="3">
    <source>
        <dbReference type="Proteomes" id="UP000287651"/>
    </source>
</evidence>
<sequence>MTSIDLAATSSRPRTTGPPTWPTRHGEACLTQAWRGQRSYDRPNTGKVAKVDITQRQARLAARTTDGMVKCSGMGTGDSGLEEMLEIYLFALWSKWTSVGVPERFGEATTPSSPPAPSLPPFLPTI</sequence>
<feature type="region of interest" description="Disordered" evidence="1">
    <location>
        <begin position="1"/>
        <end position="25"/>
    </location>
</feature>
<evidence type="ECO:0000256" key="1">
    <source>
        <dbReference type="SAM" id="MobiDB-lite"/>
    </source>
</evidence>
<accession>A0A427B942</accession>
<feature type="compositionally biased region" description="Polar residues" evidence="1">
    <location>
        <begin position="1"/>
        <end position="11"/>
    </location>
</feature>